<dbReference type="EMBL" id="JAVXUP010000201">
    <property type="protein sequence ID" value="KAK3034411.1"/>
    <property type="molecule type" value="Genomic_DNA"/>
</dbReference>
<reference evidence="4" key="1">
    <citation type="submission" date="2022-12" db="EMBL/GenBank/DDBJ databases">
        <title>Draft genome assemblies for two species of Escallonia (Escalloniales).</title>
        <authorList>
            <person name="Chanderbali A."/>
            <person name="Dervinis C."/>
            <person name="Anghel I."/>
            <person name="Soltis D."/>
            <person name="Soltis P."/>
            <person name="Zapata F."/>
        </authorList>
    </citation>
    <scope>NUCLEOTIDE SEQUENCE</scope>
    <source>
        <strain evidence="4">UCBG64.0493</strain>
        <tissue evidence="4">Leaf</tissue>
    </source>
</reference>
<protein>
    <recommendedName>
        <fullName evidence="2">ACT domain-containing protein ACR</fullName>
    </recommendedName>
    <alternativeName>
        <fullName evidence="2">Protein ACT DOMAIN REPEATS</fullName>
    </alternativeName>
</protein>
<feature type="domain" description="ACT" evidence="3">
    <location>
        <begin position="111"/>
        <end position="194"/>
    </location>
</feature>
<evidence type="ECO:0000256" key="1">
    <source>
        <dbReference type="ARBA" id="ARBA00022737"/>
    </source>
</evidence>
<evidence type="ECO:0000313" key="5">
    <source>
        <dbReference type="Proteomes" id="UP001188597"/>
    </source>
</evidence>
<gene>
    <name evidence="4" type="ORF">RJ639_033682</name>
</gene>
<dbReference type="InterPro" id="IPR045865">
    <property type="entry name" value="ACT-like_dom_sf"/>
</dbReference>
<dbReference type="CDD" id="cd04894">
    <property type="entry name" value="ACT_ACR-like_1"/>
    <property type="match status" value="1"/>
</dbReference>
<keyword evidence="1 2" id="KW-0677">Repeat</keyword>
<name>A0AA89BJX3_9ASTE</name>
<dbReference type="InterPro" id="IPR002912">
    <property type="entry name" value="ACT_dom"/>
</dbReference>
<dbReference type="AlphaFoldDB" id="A0AA89BJX3"/>
<keyword evidence="5" id="KW-1185">Reference proteome</keyword>
<comment type="function">
    <text evidence="2">Binds amino acids.</text>
</comment>
<evidence type="ECO:0000259" key="3">
    <source>
        <dbReference type="PROSITE" id="PS51671"/>
    </source>
</evidence>
<accession>A0AA89BJX3</accession>
<dbReference type="InterPro" id="IPR040217">
    <property type="entry name" value="ACR1-12"/>
</dbReference>
<proteinExistence type="predicted"/>
<dbReference type="PROSITE" id="PS51671">
    <property type="entry name" value="ACT"/>
    <property type="match status" value="1"/>
</dbReference>
<dbReference type="Pfam" id="PF24914">
    <property type="entry name" value="ACR10_N"/>
    <property type="match status" value="1"/>
</dbReference>
<dbReference type="Proteomes" id="UP001188597">
    <property type="component" value="Unassembled WGS sequence"/>
</dbReference>
<dbReference type="PANTHER" id="PTHR31096">
    <property type="entry name" value="ACT DOMAIN-CONTAINING PROTEIN ACR4-RELATED"/>
    <property type="match status" value="1"/>
</dbReference>
<comment type="caution">
    <text evidence="4">The sequence shown here is derived from an EMBL/GenBank/DDBJ whole genome shotgun (WGS) entry which is preliminary data.</text>
</comment>
<dbReference type="Pfam" id="PF24926">
    <property type="entry name" value="ACT_ACR9_C"/>
    <property type="match status" value="1"/>
</dbReference>
<evidence type="ECO:0000313" key="4">
    <source>
        <dbReference type="EMBL" id="KAK3034411.1"/>
    </source>
</evidence>
<dbReference type="InterPro" id="IPR056816">
    <property type="entry name" value="ACR2/9/10_N"/>
</dbReference>
<sequence>MGIPWDDFVLIEDGKSPGDPTVVTVNCPDKTGLGCDLCRIVLEFGLYVARGDFSTDGRWCYIVLWVIPRPSSLRIDWESLKNRLLSACPSCLPSFYLTELSNRSSVTPFYLLKVFSVDRKGLLNDVTSVLCELELTLQKVKVMTTPDDKVLDLFFITDGMDLLHTKKRREEACEHLRVVLGEDCISCELQLAGPEYESQQGLSSLSEAVAEDLFSCELFDKEACSQALSRDMSKVKKAAVTVDNFLSPIAYGRFSPSVKGHRSLDLFIQTKDGKKIVDHEDQAALCSRLKEEMLHPLRVTITNRGPDTELLVANPVELSGKGRPRVFYDVACALKKLGICVFSAEIGRHSTSDRQWEVYKFRLDESREFPLASNRAKSEIVDRVRKTLMGW</sequence>
<organism evidence="4 5">
    <name type="scientific">Escallonia herrerae</name>
    <dbReference type="NCBI Taxonomy" id="1293975"/>
    <lineage>
        <taxon>Eukaryota</taxon>
        <taxon>Viridiplantae</taxon>
        <taxon>Streptophyta</taxon>
        <taxon>Embryophyta</taxon>
        <taxon>Tracheophyta</taxon>
        <taxon>Spermatophyta</taxon>
        <taxon>Magnoliopsida</taxon>
        <taxon>eudicotyledons</taxon>
        <taxon>Gunneridae</taxon>
        <taxon>Pentapetalae</taxon>
        <taxon>asterids</taxon>
        <taxon>campanulids</taxon>
        <taxon>Escalloniales</taxon>
        <taxon>Escalloniaceae</taxon>
        <taxon>Escallonia</taxon>
    </lineage>
</organism>
<dbReference type="GO" id="GO:0016597">
    <property type="term" value="F:amino acid binding"/>
    <property type="evidence" value="ECO:0007669"/>
    <property type="project" value="UniProtKB-UniRule"/>
</dbReference>
<dbReference type="Pfam" id="PF24931">
    <property type="entry name" value="ACT_ACR9_3rd"/>
    <property type="match status" value="1"/>
</dbReference>
<evidence type="ECO:0000256" key="2">
    <source>
        <dbReference type="RuleBase" id="RU369043"/>
    </source>
</evidence>
<dbReference type="SUPFAM" id="SSF55021">
    <property type="entry name" value="ACT-like"/>
    <property type="match status" value="2"/>
</dbReference>
<dbReference type="PANTHER" id="PTHR31096:SF65">
    <property type="entry name" value="ACT DOMAIN-CONTAINING PROTEIN ACR9"/>
    <property type="match status" value="1"/>
</dbReference>
<dbReference type="InterPro" id="IPR056805">
    <property type="entry name" value="ACT_ACR9/10_C"/>
</dbReference>